<evidence type="ECO:0000313" key="4">
    <source>
        <dbReference type="Proteomes" id="UP000271162"/>
    </source>
</evidence>
<feature type="compositionally biased region" description="Basic and acidic residues" evidence="1">
    <location>
        <begin position="297"/>
        <end position="312"/>
    </location>
</feature>
<sequence length="394" mass="44649">MINHIVGKYSRDLNQRGRVQIRPVKLLVDILVIQMELYGKGGLLQNCDELHQLYNFVGTDKMSENNIAMMSNIIGCGDHQWSIFGWCIDWRLFLVLLTIYLLTMLLFLLLHCCCKLCISPCQVKEKKEPNEEKRVDPPIPIVRKRPPIPDPGVEKSAAILPPPTTLTQPVFVPIPMNEKEHIPTKVEPEIRFITPPKPETVDVGVNTDSFWPVKKRKVKKIEKIQVRRGPPVRSPMAEVDGDLAEEISLHMDRPFSADTVLPRGDIINEIDNVPIIFTRNQRSADPNSQPNPPKWSEPIEKERTRKPFEGRQIESPPPDEQPPVLNKSPAKPPRNAELPEPRRLPSPPRIVEDAPDVPPVVRAGGGDYNGPTPAGWKPWSNKDTSQQQQFLSED</sequence>
<reference evidence="5" key="1">
    <citation type="submission" date="2017-02" db="UniProtKB">
        <authorList>
            <consortium name="WormBaseParasite"/>
        </authorList>
    </citation>
    <scope>IDENTIFICATION</scope>
</reference>
<evidence type="ECO:0000313" key="3">
    <source>
        <dbReference type="EMBL" id="VDL77465.1"/>
    </source>
</evidence>
<evidence type="ECO:0000313" key="5">
    <source>
        <dbReference type="WBParaSite" id="NBR_0001387501-mRNA-1"/>
    </source>
</evidence>
<protein>
    <submittedName>
        <fullName evidence="3 5">Uncharacterized protein</fullName>
    </submittedName>
</protein>
<proteinExistence type="predicted"/>
<evidence type="ECO:0000256" key="2">
    <source>
        <dbReference type="SAM" id="Phobius"/>
    </source>
</evidence>
<feature type="compositionally biased region" description="Polar residues" evidence="1">
    <location>
        <begin position="381"/>
        <end position="394"/>
    </location>
</feature>
<feature type="region of interest" description="Disordered" evidence="1">
    <location>
        <begin position="279"/>
        <end position="394"/>
    </location>
</feature>
<keyword evidence="2" id="KW-0472">Membrane</keyword>
<accession>A0A0N4YBM5</accession>
<dbReference type="Proteomes" id="UP000271162">
    <property type="component" value="Unassembled WGS sequence"/>
</dbReference>
<organism evidence="5">
    <name type="scientific">Nippostrongylus brasiliensis</name>
    <name type="common">Rat hookworm</name>
    <dbReference type="NCBI Taxonomy" id="27835"/>
    <lineage>
        <taxon>Eukaryota</taxon>
        <taxon>Metazoa</taxon>
        <taxon>Ecdysozoa</taxon>
        <taxon>Nematoda</taxon>
        <taxon>Chromadorea</taxon>
        <taxon>Rhabditida</taxon>
        <taxon>Rhabditina</taxon>
        <taxon>Rhabditomorpha</taxon>
        <taxon>Strongyloidea</taxon>
        <taxon>Heligmosomidae</taxon>
        <taxon>Nippostrongylus</taxon>
    </lineage>
</organism>
<keyword evidence="4" id="KW-1185">Reference proteome</keyword>
<dbReference type="EMBL" id="UYSL01021171">
    <property type="protein sequence ID" value="VDL77465.1"/>
    <property type="molecule type" value="Genomic_DNA"/>
</dbReference>
<keyword evidence="2" id="KW-1133">Transmembrane helix</keyword>
<feature type="compositionally biased region" description="Polar residues" evidence="1">
    <location>
        <begin position="279"/>
        <end position="288"/>
    </location>
</feature>
<dbReference type="WBParaSite" id="NBR_0001387501-mRNA-1">
    <property type="protein sequence ID" value="NBR_0001387501-mRNA-1"/>
    <property type="gene ID" value="NBR_0001387501"/>
</dbReference>
<keyword evidence="2" id="KW-0812">Transmembrane</keyword>
<feature type="transmembrane region" description="Helical" evidence="2">
    <location>
        <begin position="92"/>
        <end position="110"/>
    </location>
</feature>
<dbReference type="AlphaFoldDB" id="A0A0N4YBM5"/>
<gene>
    <name evidence="3" type="ORF">NBR_LOCUS13876</name>
</gene>
<feature type="region of interest" description="Disordered" evidence="1">
    <location>
        <begin position="128"/>
        <end position="147"/>
    </location>
</feature>
<evidence type="ECO:0000256" key="1">
    <source>
        <dbReference type="SAM" id="MobiDB-lite"/>
    </source>
</evidence>
<name>A0A0N4YBM5_NIPBR</name>
<reference evidence="3 4" key="2">
    <citation type="submission" date="2018-11" db="EMBL/GenBank/DDBJ databases">
        <authorList>
            <consortium name="Pathogen Informatics"/>
        </authorList>
    </citation>
    <scope>NUCLEOTIDE SEQUENCE [LARGE SCALE GENOMIC DNA]</scope>
</reference>
<dbReference type="STRING" id="27835.A0A0N4YBM5"/>